<dbReference type="AlphaFoldDB" id="A0A8J7RJX8"/>
<gene>
    <name evidence="5" type="ORF">NATSA_08020</name>
</gene>
<keyword evidence="2" id="KW-0720">Serine protease</keyword>
<feature type="domain" description="Peptidase S9 prolyl oligopeptidase catalytic" evidence="4">
    <location>
        <begin position="487"/>
        <end position="690"/>
    </location>
</feature>
<keyword evidence="6" id="KW-1185">Reference proteome</keyword>
<feature type="region of interest" description="Disordered" evidence="3">
    <location>
        <begin position="1"/>
        <end position="25"/>
    </location>
</feature>
<feature type="compositionally biased region" description="Polar residues" evidence="3">
    <location>
        <begin position="1"/>
        <end position="18"/>
    </location>
</feature>
<proteinExistence type="predicted"/>
<comment type="caution">
    <text evidence="5">The sequence shown here is derived from an EMBL/GenBank/DDBJ whole genome shotgun (WGS) entry which is preliminary data.</text>
</comment>
<dbReference type="InterPro" id="IPR011042">
    <property type="entry name" value="6-blade_b-propeller_TolB-like"/>
</dbReference>
<dbReference type="Proteomes" id="UP000673975">
    <property type="component" value="Unassembled WGS sequence"/>
</dbReference>
<protein>
    <submittedName>
        <fullName evidence="5">S9 family peptidase</fullName>
    </submittedName>
</protein>
<evidence type="ECO:0000313" key="5">
    <source>
        <dbReference type="EMBL" id="MBP3192607.1"/>
    </source>
</evidence>
<dbReference type="InterPro" id="IPR011659">
    <property type="entry name" value="WD40"/>
</dbReference>
<keyword evidence="1" id="KW-0378">Hydrolase</keyword>
<name>A0A8J7RJX8_9BACT</name>
<sequence>MTKGYNTIGQPELRSNPQHIYGRNTHRSGVKTTSAQFLASLTLVTALLISTATVASAQLNPEDVAGLKLVNSVVLHDDGEMLAYTITVPREADESVGGDYQELRLIDLSSGDDIGVVEAPSSAAAPAWVPGQDRLAFRMTDPDYHDAPQVYSVDFEGEDIKKHTSAPEGVMNFSFSPDGSHLAYTMRDAWPEEVQERRDQGYDMDVSGEDERHVRLWVKDDDVSEAMTPDDMTVWDFEWAPDSRRLAVRTTYGTGLDDEMMFSEIMMLDIRDGELELLAESQGKVATMTWSPDGSKFAFLAAKAINDPLPQRIYVTRVGDYVSDDITPEDYEGTPEWLVWKDDQTLRFVALEGTKTGLREIPVSGGEAELLMGGDLEIFRSASFDSSHELFAAPVDRRDHPPEVYLGNLRDGEWERLTYNNDFLDGVTLGRQETISWYGPDGLDIEGVVTYPQDFEEDGAYPLAILPHGGPEGTSIDGWNTRPLYPAQVLATNGYVVLKPNYRGSGGRGSWFTMANHRDLGGREFKDVIKGIDYLAYEGAIDPGKVGISGTSYGGYFSAWAGTRYSDRFAAAITFAGLSNWISFMGTTDIPHEMSITHWDLWWFENEGINWDRSPVAHIRGADTPILVAHGSADDRVHPEQSIQLHQFLELNEITTQLVMYPRQPHGLTERAHRIDFMERVLDWFDRYVKD</sequence>
<dbReference type="EMBL" id="JAFIDN010000005">
    <property type="protein sequence ID" value="MBP3192607.1"/>
    <property type="molecule type" value="Genomic_DNA"/>
</dbReference>
<dbReference type="PANTHER" id="PTHR42776:SF27">
    <property type="entry name" value="DIPEPTIDYL PEPTIDASE FAMILY MEMBER 6"/>
    <property type="match status" value="1"/>
</dbReference>
<dbReference type="Gene3D" id="2.120.10.30">
    <property type="entry name" value="TolB, C-terminal domain"/>
    <property type="match status" value="2"/>
</dbReference>
<accession>A0A8J7RJX8</accession>
<dbReference type="InterPro" id="IPR029058">
    <property type="entry name" value="AB_hydrolase_fold"/>
</dbReference>
<dbReference type="Pfam" id="PF00326">
    <property type="entry name" value="Peptidase_S9"/>
    <property type="match status" value="1"/>
</dbReference>
<evidence type="ECO:0000313" key="6">
    <source>
        <dbReference type="Proteomes" id="UP000673975"/>
    </source>
</evidence>
<keyword evidence="2" id="KW-0645">Protease</keyword>
<dbReference type="InterPro" id="IPR001375">
    <property type="entry name" value="Peptidase_S9_cat"/>
</dbReference>
<dbReference type="GO" id="GO:0004252">
    <property type="term" value="F:serine-type endopeptidase activity"/>
    <property type="evidence" value="ECO:0007669"/>
    <property type="project" value="TreeGrafter"/>
</dbReference>
<dbReference type="RefSeq" id="WP_210511507.1">
    <property type="nucleotide sequence ID" value="NZ_JAFIDN010000005.1"/>
</dbReference>
<reference evidence="5" key="1">
    <citation type="submission" date="2021-02" db="EMBL/GenBank/DDBJ databases">
        <title>Natronogracilivirga saccharolytica gen. nov. sp. nov. a new anaerobic, haloalkiliphilic carbohydrate-fermenting bacterium from soda lake and proposing of Cyclonatronumiaceae fam. nov. in the phylum Balneolaeota.</title>
        <authorList>
            <person name="Zhilina T.N."/>
            <person name="Sorokin D.Y."/>
            <person name="Zavarzina D.G."/>
            <person name="Toshchakov S.V."/>
            <person name="Kublanov I.V."/>
        </authorList>
    </citation>
    <scope>NUCLEOTIDE SEQUENCE</scope>
    <source>
        <strain evidence="5">Z-1702</strain>
    </source>
</reference>
<organism evidence="5 6">
    <name type="scientific">Natronogracilivirga saccharolytica</name>
    <dbReference type="NCBI Taxonomy" id="2812953"/>
    <lineage>
        <taxon>Bacteria</taxon>
        <taxon>Pseudomonadati</taxon>
        <taxon>Balneolota</taxon>
        <taxon>Balneolia</taxon>
        <taxon>Balneolales</taxon>
        <taxon>Cyclonatronaceae</taxon>
        <taxon>Natronogracilivirga</taxon>
    </lineage>
</organism>
<evidence type="ECO:0000256" key="1">
    <source>
        <dbReference type="ARBA" id="ARBA00022801"/>
    </source>
</evidence>
<dbReference type="PANTHER" id="PTHR42776">
    <property type="entry name" value="SERINE PEPTIDASE S9 FAMILY MEMBER"/>
    <property type="match status" value="1"/>
</dbReference>
<dbReference type="GO" id="GO:0006508">
    <property type="term" value="P:proteolysis"/>
    <property type="evidence" value="ECO:0007669"/>
    <property type="project" value="InterPro"/>
</dbReference>
<evidence type="ECO:0000256" key="2">
    <source>
        <dbReference type="ARBA" id="ARBA00022825"/>
    </source>
</evidence>
<evidence type="ECO:0000259" key="4">
    <source>
        <dbReference type="Pfam" id="PF00326"/>
    </source>
</evidence>
<dbReference type="SUPFAM" id="SSF53474">
    <property type="entry name" value="alpha/beta-Hydrolases"/>
    <property type="match status" value="1"/>
</dbReference>
<dbReference type="SUPFAM" id="SSF82171">
    <property type="entry name" value="DPP6 N-terminal domain-like"/>
    <property type="match status" value="1"/>
</dbReference>
<dbReference type="Gene3D" id="3.40.50.1820">
    <property type="entry name" value="alpha/beta hydrolase"/>
    <property type="match status" value="1"/>
</dbReference>
<evidence type="ECO:0000256" key="3">
    <source>
        <dbReference type="SAM" id="MobiDB-lite"/>
    </source>
</evidence>
<dbReference type="Pfam" id="PF07676">
    <property type="entry name" value="PD40"/>
    <property type="match status" value="2"/>
</dbReference>